<sequence length="167" mass="17631">MIIGIILALVAGALVGLQNIFNSKVNEHTGSWSTTTLVLGMGFIASLIMGLITQGTGMFTLQHMQPWYWFSGVIGVGVVICLVQATKLLGATFAIAIVLTSQLGFALLWDSLGWMGLEKVPFNLNQLLGVLVIVGGILVFKLGGRGEKGGQETAAADKKRQTALGTK</sequence>
<evidence type="ECO:0000256" key="2">
    <source>
        <dbReference type="SAM" id="MobiDB-lite"/>
    </source>
</evidence>
<dbReference type="InterPro" id="IPR006750">
    <property type="entry name" value="YdcZ"/>
</dbReference>
<dbReference type="STRING" id="1174501.SAMN05216192_109150"/>
<dbReference type="AlphaFoldDB" id="A0A1G8PDA5"/>
<dbReference type="Proteomes" id="UP000199050">
    <property type="component" value="Unassembled WGS sequence"/>
</dbReference>
<name>A0A1G8PDA5_9BACL</name>
<dbReference type="PANTHER" id="PTHR34821:SF3">
    <property type="entry name" value="MEMBRANE PROTEIN"/>
    <property type="match status" value="1"/>
</dbReference>
<proteinExistence type="predicted"/>
<keyword evidence="3" id="KW-1133">Transmembrane helix</keyword>
<dbReference type="RefSeq" id="WP_090714120.1">
    <property type="nucleotide sequence ID" value="NZ_CBCSKY010000045.1"/>
</dbReference>
<feature type="transmembrane region" description="Helical" evidence="3">
    <location>
        <begin position="32"/>
        <end position="55"/>
    </location>
</feature>
<organism evidence="4 5">
    <name type="scientific">Paenibacillus typhae</name>
    <dbReference type="NCBI Taxonomy" id="1174501"/>
    <lineage>
        <taxon>Bacteria</taxon>
        <taxon>Bacillati</taxon>
        <taxon>Bacillota</taxon>
        <taxon>Bacilli</taxon>
        <taxon>Bacillales</taxon>
        <taxon>Paenibacillaceae</taxon>
        <taxon>Paenibacillus</taxon>
    </lineage>
</organism>
<keyword evidence="3" id="KW-0472">Membrane</keyword>
<gene>
    <name evidence="4" type="ORF">SAMN05216192_109150</name>
</gene>
<dbReference type="PANTHER" id="PTHR34821">
    <property type="entry name" value="INNER MEMBRANE PROTEIN YDCZ"/>
    <property type="match status" value="1"/>
</dbReference>
<comment type="subcellular location">
    <subcellularLocation>
        <location evidence="1">Endomembrane system</location>
        <topology evidence="1">Multi-pass membrane protein</topology>
    </subcellularLocation>
</comment>
<protein>
    <submittedName>
        <fullName evidence="4">Transporter family-2 protein</fullName>
    </submittedName>
</protein>
<feature type="compositionally biased region" description="Basic and acidic residues" evidence="2">
    <location>
        <begin position="147"/>
        <end position="160"/>
    </location>
</feature>
<dbReference type="OrthoDB" id="2382207at2"/>
<evidence type="ECO:0000313" key="5">
    <source>
        <dbReference type="Proteomes" id="UP000199050"/>
    </source>
</evidence>
<feature type="transmembrane region" description="Helical" evidence="3">
    <location>
        <begin position="67"/>
        <end position="85"/>
    </location>
</feature>
<reference evidence="5" key="1">
    <citation type="submission" date="2016-10" db="EMBL/GenBank/DDBJ databases">
        <authorList>
            <person name="Varghese N."/>
            <person name="Submissions S."/>
        </authorList>
    </citation>
    <scope>NUCLEOTIDE SEQUENCE [LARGE SCALE GENOMIC DNA]</scope>
    <source>
        <strain evidence="5">CGMCC 1.11012</strain>
    </source>
</reference>
<dbReference type="Pfam" id="PF04657">
    <property type="entry name" value="DMT_YdcZ"/>
    <property type="match status" value="1"/>
</dbReference>
<dbReference type="EMBL" id="FNDX01000009">
    <property type="protein sequence ID" value="SDI89720.1"/>
    <property type="molecule type" value="Genomic_DNA"/>
</dbReference>
<dbReference type="GO" id="GO:0005886">
    <property type="term" value="C:plasma membrane"/>
    <property type="evidence" value="ECO:0007669"/>
    <property type="project" value="TreeGrafter"/>
</dbReference>
<feature type="transmembrane region" description="Helical" evidence="3">
    <location>
        <begin position="91"/>
        <end position="110"/>
    </location>
</feature>
<feature type="transmembrane region" description="Helical" evidence="3">
    <location>
        <begin position="122"/>
        <end position="140"/>
    </location>
</feature>
<dbReference type="InterPro" id="IPR037185">
    <property type="entry name" value="EmrE-like"/>
</dbReference>
<accession>A0A1G8PDA5</accession>
<keyword evidence="3" id="KW-0812">Transmembrane</keyword>
<evidence type="ECO:0000256" key="1">
    <source>
        <dbReference type="ARBA" id="ARBA00004127"/>
    </source>
</evidence>
<keyword evidence="5" id="KW-1185">Reference proteome</keyword>
<evidence type="ECO:0000313" key="4">
    <source>
        <dbReference type="EMBL" id="SDI89720.1"/>
    </source>
</evidence>
<dbReference type="SUPFAM" id="SSF103481">
    <property type="entry name" value="Multidrug resistance efflux transporter EmrE"/>
    <property type="match status" value="1"/>
</dbReference>
<feature type="region of interest" description="Disordered" evidence="2">
    <location>
        <begin position="147"/>
        <end position="167"/>
    </location>
</feature>
<evidence type="ECO:0000256" key="3">
    <source>
        <dbReference type="SAM" id="Phobius"/>
    </source>
</evidence>